<dbReference type="SUPFAM" id="SSF143865">
    <property type="entry name" value="CorA soluble domain-like"/>
    <property type="match status" value="1"/>
</dbReference>
<dbReference type="GO" id="GO:0016020">
    <property type="term" value="C:membrane"/>
    <property type="evidence" value="ECO:0007669"/>
    <property type="project" value="UniProtKB-SubCell"/>
</dbReference>
<comment type="similarity">
    <text evidence="2">Belongs to the CorA metal ion transporter (MIT) (TC 1.A.35) family.</text>
</comment>
<evidence type="ECO:0000256" key="5">
    <source>
        <dbReference type="ARBA" id="ARBA00023136"/>
    </source>
</evidence>
<sequence length="318" mass="35726">MLTIYGVTKGHLEERQHIAPRSLVRLTNPEDWEIDYVRKTCGGIDGNDLRAAMDDEEPSRFEENGAYTLLVVDVPVPELHGKTQAYRTYPLAIITTAKSSVITTSRIDFAALDSSGIDPRKVTIIDGKTRFVYDLLMHMATAYQRYLRDIESRRARLVEGLNHTSRRTRVSDLVTLHSLETDIVYLETSLSGNRAILERAARSPRILADKTDETLFDDVLIEIRQADEMARTYRQLITSTRELFSSVMDNGLNTTMKLLAAITIVLAIPTMIAGFYGMNVDSAGMPFADSPFGFLIVIVLSLVLCIIAVRILRNRNLL</sequence>
<dbReference type="PANTHER" id="PTHR47891:SF1">
    <property type="entry name" value="CORA-MAGNESIUM AND COBALT TRANSPORTER"/>
    <property type="match status" value="1"/>
</dbReference>
<reference evidence="7" key="2">
    <citation type="journal article" date="2021" name="PeerJ">
        <title>Extensive microbial diversity within the chicken gut microbiome revealed by metagenomics and culture.</title>
        <authorList>
            <person name="Gilroy R."/>
            <person name="Ravi A."/>
            <person name="Getino M."/>
            <person name="Pursley I."/>
            <person name="Horton D.L."/>
            <person name="Alikhan N.F."/>
            <person name="Baker D."/>
            <person name="Gharbi K."/>
            <person name="Hall N."/>
            <person name="Watson M."/>
            <person name="Adriaenssens E.M."/>
            <person name="Foster-Nyarko E."/>
            <person name="Jarju S."/>
            <person name="Secka A."/>
            <person name="Antonio M."/>
            <person name="Oren A."/>
            <person name="Chaudhuri R.R."/>
            <person name="La Ragione R."/>
            <person name="Hildebrand F."/>
            <person name="Pallen M.J."/>
        </authorList>
    </citation>
    <scope>NUCLEOTIDE SEQUENCE</scope>
    <source>
        <strain evidence="7">ChiGjej1B1-2707</strain>
    </source>
</reference>
<evidence type="ECO:0000313" key="8">
    <source>
        <dbReference type="Proteomes" id="UP000824261"/>
    </source>
</evidence>
<keyword evidence="4 6" id="KW-1133">Transmembrane helix</keyword>
<evidence type="ECO:0000313" key="7">
    <source>
        <dbReference type="EMBL" id="HIR01644.1"/>
    </source>
</evidence>
<dbReference type="InterPro" id="IPR047199">
    <property type="entry name" value="CorA-like"/>
</dbReference>
<dbReference type="Gene3D" id="3.30.460.20">
    <property type="entry name" value="CorA soluble domain-like"/>
    <property type="match status" value="1"/>
</dbReference>
<feature type="transmembrane region" description="Helical" evidence="6">
    <location>
        <begin position="258"/>
        <end position="278"/>
    </location>
</feature>
<accession>A0A9D1A024</accession>
<dbReference type="InterPro" id="IPR045863">
    <property type="entry name" value="CorA_TM1_TM2"/>
</dbReference>
<keyword evidence="5 6" id="KW-0472">Membrane</keyword>
<dbReference type="GO" id="GO:0046873">
    <property type="term" value="F:metal ion transmembrane transporter activity"/>
    <property type="evidence" value="ECO:0007669"/>
    <property type="project" value="InterPro"/>
</dbReference>
<dbReference type="InterPro" id="IPR045861">
    <property type="entry name" value="CorA_cytoplasmic_dom"/>
</dbReference>
<evidence type="ECO:0000256" key="1">
    <source>
        <dbReference type="ARBA" id="ARBA00004141"/>
    </source>
</evidence>
<feature type="transmembrane region" description="Helical" evidence="6">
    <location>
        <begin position="290"/>
        <end position="312"/>
    </location>
</feature>
<organism evidence="7 8">
    <name type="scientific">Candidatus Aveggerthella stercoripullorum</name>
    <dbReference type="NCBI Taxonomy" id="2840688"/>
    <lineage>
        <taxon>Bacteria</taxon>
        <taxon>Bacillati</taxon>
        <taxon>Actinomycetota</taxon>
        <taxon>Coriobacteriia</taxon>
        <taxon>Eggerthellales</taxon>
        <taxon>Eggerthellaceae</taxon>
        <taxon>Eggerthellaceae incertae sedis</taxon>
        <taxon>Candidatus Aveggerthella</taxon>
    </lineage>
</organism>
<reference evidence="7" key="1">
    <citation type="submission" date="2020-10" db="EMBL/GenBank/DDBJ databases">
        <authorList>
            <person name="Gilroy R."/>
        </authorList>
    </citation>
    <scope>NUCLEOTIDE SEQUENCE</scope>
    <source>
        <strain evidence="7">ChiGjej1B1-2707</strain>
    </source>
</reference>
<protein>
    <submittedName>
        <fullName evidence="7">Magnesium transporter CorA family protein</fullName>
    </submittedName>
</protein>
<dbReference type="SUPFAM" id="SSF144083">
    <property type="entry name" value="Magnesium transport protein CorA, transmembrane region"/>
    <property type="match status" value="1"/>
</dbReference>
<dbReference type="AlphaFoldDB" id="A0A9D1A024"/>
<dbReference type="EMBL" id="DVGB01000060">
    <property type="protein sequence ID" value="HIR01644.1"/>
    <property type="molecule type" value="Genomic_DNA"/>
</dbReference>
<dbReference type="CDD" id="cd12827">
    <property type="entry name" value="EcCorA_ZntB-like_u2"/>
    <property type="match status" value="1"/>
</dbReference>
<dbReference type="Gene3D" id="1.20.58.340">
    <property type="entry name" value="Magnesium transport protein CorA, transmembrane region"/>
    <property type="match status" value="2"/>
</dbReference>
<evidence type="ECO:0000256" key="6">
    <source>
        <dbReference type="SAM" id="Phobius"/>
    </source>
</evidence>
<comment type="caution">
    <text evidence="7">The sequence shown here is derived from an EMBL/GenBank/DDBJ whole genome shotgun (WGS) entry which is preliminary data.</text>
</comment>
<keyword evidence="3 6" id="KW-0812">Transmembrane</keyword>
<comment type="subcellular location">
    <subcellularLocation>
        <location evidence="1">Membrane</location>
        <topology evidence="1">Multi-pass membrane protein</topology>
    </subcellularLocation>
</comment>
<dbReference type="InterPro" id="IPR002523">
    <property type="entry name" value="MgTranspt_CorA/ZnTranspt_ZntB"/>
</dbReference>
<dbReference type="PANTHER" id="PTHR47891">
    <property type="entry name" value="TRANSPORTER-RELATED"/>
    <property type="match status" value="1"/>
</dbReference>
<dbReference type="Proteomes" id="UP000824261">
    <property type="component" value="Unassembled WGS sequence"/>
</dbReference>
<evidence type="ECO:0000256" key="4">
    <source>
        <dbReference type="ARBA" id="ARBA00022989"/>
    </source>
</evidence>
<proteinExistence type="inferred from homology"/>
<evidence type="ECO:0000256" key="2">
    <source>
        <dbReference type="ARBA" id="ARBA00009765"/>
    </source>
</evidence>
<dbReference type="Pfam" id="PF01544">
    <property type="entry name" value="CorA"/>
    <property type="match status" value="1"/>
</dbReference>
<gene>
    <name evidence="7" type="ORF">IAA69_05205</name>
</gene>
<evidence type="ECO:0000256" key="3">
    <source>
        <dbReference type="ARBA" id="ARBA00022692"/>
    </source>
</evidence>
<name>A0A9D1A024_9ACTN</name>